<dbReference type="EMBL" id="JANJYI010000008">
    <property type="protein sequence ID" value="KAK2637691.1"/>
    <property type="molecule type" value="Genomic_DNA"/>
</dbReference>
<organism evidence="2 3">
    <name type="scientific">Dipteronia dyeriana</name>
    <dbReference type="NCBI Taxonomy" id="168575"/>
    <lineage>
        <taxon>Eukaryota</taxon>
        <taxon>Viridiplantae</taxon>
        <taxon>Streptophyta</taxon>
        <taxon>Embryophyta</taxon>
        <taxon>Tracheophyta</taxon>
        <taxon>Spermatophyta</taxon>
        <taxon>Magnoliopsida</taxon>
        <taxon>eudicotyledons</taxon>
        <taxon>Gunneridae</taxon>
        <taxon>Pentapetalae</taxon>
        <taxon>rosids</taxon>
        <taxon>malvids</taxon>
        <taxon>Sapindales</taxon>
        <taxon>Sapindaceae</taxon>
        <taxon>Hippocastanoideae</taxon>
        <taxon>Acereae</taxon>
        <taxon>Dipteronia</taxon>
    </lineage>
</organism>
<keyword evidence="1" id="KW-0472">Membrane</keyword>
<evidence type="ECO:0000313" key="3">
    <source>
        <dbReference type="Proteomes" id="UP001280121"/>
    </source>
</evidence>
<comment type="caution">
    <text evidence="2">The sequence shown here is derived from an EMBL/GenBank/DDBJ whole genome shotgun (WGS) entry which is preliminary data.</text>
</comment>
<dbReference type="Proteomes" id="UP001280121">
    <property type="component" value="Unassembled WGS sequence"/>
</dbReference>
<evidence type="ECO:0000256" key="1">
    <source>
        <dbReference type="SAM" id="Phobius"/>
    </source>
</evidence>
<evidence type="ECO:0008006" key="4">
    <source>
        <dbReference type="Google" id="ProtNLM"/>
    </source>
</evidence>
<keyword evidence="1" id="KW-0812">Transmembrane</keyword>
<reference evidence="2" key="1">
    <citation type="journal article" date="2023" name="Plant J.">
        <title>Genome sequences and population genomics provide insights into the demographic history, inbreeding, and mutation load of two 'living fossil' tree species of Dipteronia.</title>
        <authorList>
            <person name="Feng Y."/>
            <person name="Comes H.P."/>
            <person name="Chen J."/>
            <person name="Zhu S."/>
            <person name="Lu R."/>
            <person name="Zhang X."/>
            <person name="Li P."/>
            <person name="Qiu J."/>
            <person name="Olsen K.M."/>
            <person name="Qiu Y."/>
        </authorList>
    </citation>
    <scope>NUCLEOTIDE SEQUENCE</scope>
    <source>
        <strain evidence="2">KIB01</strain>
    </source>
</reference>
<proteinExistence type="predicted"/>
<gene>
    <name evidence="2" type="ORF">Ddye_025486</name>
</gene>
<keyword evidence="3" id="KW-1185">Reference proteome</keyword>
<evidence type="ECO:0000313" key="2">
    <source>
        <dbReference type="EMBL" id="KAK2637691.1"/>
    </source>
</evidence>
<feature type="transmembrane region" description="Helical" evidence="1">
    <location>
        <begin position="21"/>
        <end position="46"/>
    </location>
</feature>
<sequence>MKKMGDIDKNFIKFLSRILSLSSSVILLFCPFPLFFFTNFSLISVVHYNCVKNPDETDKKKEDIDGLVMILKMKMEFVDFEDAEWDRVLFLFLINVYNFFVFNL</sequence>
<feature type="transmembrane region" description="Helical" evidence="1">
    <location>
        <begin position="85"/>
        <end position="102"/>
    </location>
</feature>
<protein>
    <recommendedName>
        <fullName evidence="4">Transmembrane protein</fullName>
    </recommendedName>
</protein>
<name>A0AAD9TKG9_9ROSI</name>
<keyword evidence="1" id="KW-1133">Transmembrane helix</keyword>
<accession>A0AAD9TKG9</accession>
<dbReference type="AlphaFoldDB" id="A0AAD9TKG9"/>